<dbReference type="AlphaFoldDB" id="A0A8H3TTC3"/>
<evidence type="ECO:0000313" key="3">
    <source>
        <dbReference type="EMBL" id="GHJ87136.1"/>
    </source>
</evidence>
<name>A0A8H3TTC3_9TREE</name>
<sequence length="74" mass="7679">MPSVADYLQRSIAVGCIALSIWGASAGISGHNKRMARAREAAASMTVDPADLTNIPSKPIGTMANPEIQKGNPT</sequence>
<evidence type="ECO:0000313" key="4">
    <source>
        <dbReference type="Proteomes" id="UP000620104"/>
    </source>
</evidence>
<gene>
    <name evidence="3" type="ORF">NliqN6_3538</name>
</gene>
<protein>
    <submittedName>
        <fullName evidence="3">Uncharacterized protein</fullName>
    </submittedName>
</protein>
<keyword evidence="4" id="KW-1185">Reference proteome</keyword>
<keyword evidence="2" id="KW-0812">Transmembrane</keyword>
<dbReference type="EMBL" id="BLZA01000021">
    <property type="protein sequence ID" value="GHJ87136.1"/>
    <property type="molecule type" value="Genomic_DNA"/>
</dbReference>
<keyword evidence="2" id="KW-0472">Membrane</keyword>
<organism evidence="3 4">
    <name type="scientific">Naganishia liquefaciens</name>
    <dbReference type="NCBI Taxonomy" id="104408"/>
    <lineage>
        <taxon>Eukaryota</taxon>
        <taxon>Fungi</taxon>
        <taxon>Dikarya</taxon>
        <taxon>Basidiomycota</taxon>
        <taxon>Agaricomycotina</taxon>
        <taxon>Tremellomycetes</taxon>
        <taxon>Filobasidiales</taxon>
        <taxon>Filobasidiaceae</taxon>
        <taxon>Naganishia</taxon>
    </lineage>
</organism>
<accession>A0A8H3TTC3</accession>
<comment type="caution">
    <text evidence="3">The sequence shown here is derived from an EMBL/GenBank/DDBJ whole genome shotgun (WGS) entry which is preliminary data.</text>
</comment>
<proteinExistence type="predicted"/>
<reference evidence="3" key="1">
    <citation type="submission" date="2020-07" db="EMBL/GenBank/DDBJ databases">
        <title>Draft Genome Sequence of a Deep-Sea Yeast, Naganishia (Cryptococcus) liquefaciens strain N6.</title>
        <authorList>
            <person name="Han Y.W."/>
            <person name="Kajitani R."/>
            <person name="Morimoto H."/>
            <person name="Parhat M."/>
            <person name="Tsubouchi H."/>
            <person name="Bakenova O."/>
            <person name="Ogata M."/>
            <person name="Argunhan B."/>
            <person name="Aoki R."/>
            <person name="Kajiwara S."/>
            <person name="Itoh T."/>
            <person name="Iwasaki H."/>
        </authorList>
    </citation>
    <scope>NUCLEOTIDE SEQUENCE</scope>
    <source>
        <strain evidence="3">N6</strain>
    </source>
</reference>
<keyword evidence="2" id="KW-1133">Transmembrane helix</keyword>
<evidence type="ECO:0000256" key="1">
    <source>
        <dbReference type="SAM" id="MobiDB-lite"/>
    </source>
</evidence>
<feature type="transmembrane region" description="Helical" evidence="2">
    <location>
        <begin position="12"/>
        <end position="30"/>
    </location>
</feature>
<feature type="region of interest" description="Disordered" evidence="1">
    <location>
        <begin position="54"/>
        <end position="74"/>
    </location>
</feature>
<evidence type="ECO:0000256" key="2">
    <source>
        <dbReference type="SAM" id="Phobius"/>
    </source>
</evidence>
<dbReference type="Proteomes" id="UP000620104">
    <property type="component" value="Unassembled WGS sequence"/>
</dbReference>